<organism evidence="3 4">
    <name type="scientific">Rhodanobacter glycinis</name>
    <dbReference type="NCBI Taxonomy" id="582702"/>
    <lineage>
        <taxon>Bacteria</taxon>
        <taxon>Pseudomonadati</taxon>
        <taxon>Pseudomonadota</taxon>
        <taxon>Gammaproteobacteria</taxon>
        <taxon>Lysobacterales</taxon>
        <taxon>Rhodanobacteraceae</taxon>
        <taxon>Rhodanobacter</taxon>
    </lineage>
</organism>
<dbReference type="Gene3D" id="1.10.1200.10">
    <property type="entry name" value="ACP-like"/>
    <property type="match status" value="1"/>
</dbReference>
<dbReference type="InterPro" id="IPR009081">
    <property type="entry name" value="PP-bd_ACP"/>
</dbReference>
<reference evidence="2 5" key="3">
    <citation type="submission" date="2019-08" db="EMBL/GenBank/DDBJ databases">
        <title>Complete genome sequence of Rhodanobacter glycinis strain T01E-68 isolated from tomato root.</title>
        <authorList>
            <person name="Weon H.-Y."/>
            <person name="Lee S.A."/>
        </authorList>
    </citation>
    <scope>NUCLEOTIDE SEQUENCE [LARGE SCALE GENOMIC DNA]</scope>
    <source>
        <strain evidence="2 5">T01E-68</strain>
    </source>
</reference>
<dbReference type="Proteomes" id="UP000321807">
    <property type="component" value="Chromosome"/>
</dbReference>
<evidence type="ECO:0000259" key="1">
    <source>
        <dbReference type="PROSITE" id="PS50075"/>
    </source>
</evidence>
<name>A0A1I4C4M4_9GAMM</name>
<dbReference type="PROSITE" id="PS50075">
    <property type="entry name" value="CARRIER"/>
    <property type="match status" value="1"/>
</dbReference>
<accession>A0A1I4C4M4</accession>
<evidence type="ECO:0000313" key="4">
    <source>
        <dbReference type="Proteomes" id="UP000198725"/>
    </source>
</evidence>
<dbReference type="Pfam" id="PF00550">
    <property type="entry name" value="PP-binding"/>
    <property type="match status" value="1"/>
</dbReference>
<dbReference type="NCBIfam" id="NF006617">
    <property type="entry name" value="PRK09184.1"/>
    <property type="match status" value="1"/>
</dbReference>
<dbReference type="AlphaFoldDB" id="A0A1I4C4M4"/>
<evidence type="ECO:0000313" key="2">
    <source>
        <dbReference type="EMBL" id="QEE24176.1"/>
    </source>
</evidence>
<evidence type="ECO:0000313" key="5">
    <source>
        <dbReference type="Proteomes" id="UP000321807"/>
    </source>
</evidence>
<dbReference type="Proteomes" id="UP000198725">
    <property type="component" value="Unassembled WGS sequence"/>
</dbReference>
<dbReference type="KEGG" id="rgl:CS053_06425"/>
<proteinExistence type="predicted"/>
<reference evidence="4" key="1">
    <citation type="submission" date="2016-10" db="EMBL/GenBank/DDBJ databases">
        <authorList>
            <person name="Varghese N."/>
            <person name="Submissions S."/>
        </authorList>
    </citation>
    <scope>NUCLEOTIDE SEQUENCE [LARGE SCALE GENOMIC DNA]</scope>
    <source>
        <strain evidence="4">MO64</strain>
    </source>
</reference>
<dbReference type="EMBL" id="CP042807">
    <property type="protein sequence ID" value="QEE24176.1"/>
    <property type="molecule type" value="Genomic_DNA"/>
</dbReference>
<evidence type="ECO:0000313" key="3">
    <source>
        <dbReference type="EMBL" id="SFK75570.1"/>
    </source>
</evidence>
<dbReference type="InterPro" id="IPR036736">
    <property type="entry name" value="ACP-like_sf"/>
</dbReference>
<sequence>MNAPTQTALEQAIAQLIIDTLNLEDLQASDIPPAQPLFGEGLGLDSVDALELALALQKRYGIRVESDAKNAREHFATVANLAAYVASQQGAGDGAH</sequence>
<protein>
    <submittedName>
        <fullName evidence="3">Acyl carrier protein</fullName>
    </submittedName>
</protein>
<keyword evidence="4" id="KW-1185">Reference proteome</keyword>
<reference evidence="3" key="2">
    <citation type="submission" date="2016-10" db="EMBL/GenBank/DDBJ databases">
        <authorList>
            <person name="de Groot N.N."/>
        </authorList>
    </citation>
    <scope>NUCLEOTIDE SEQUENCE [LARGE SCALE GENOMIC DNA]</scope>
    <source>
        <strain evidence="3">MO64</strain>
    </source>
</reference>
<dbReference type="RefSeq" id="WP_008209166.1">
    <property type="nucleotide sequence ID" value="NZ_CP042807.1"/>
</dbReference>
<feature type="domain" description="Carrier" evidence="1">
    <location>
        <begin position="4"/>
        <end position="89"/>
    </location>
</feature>
<gene>
    <name evidence="2" type="ORF">CS053_06425</name>
    <name evidence="3" type="ORF">SAMN05192579_10690</name>
</gene>
<dbReference type="EMBL" id="FOSR01000006">
    <property type="protein sequence ID" value="SFK75570.1"/>
    <property type="molecule type" value="Genomic_DNA"/>
</dbReference>
<dbReference type="SUPFAM" id="SSF47336">
    <property type="entry name" value="ACP-like"/>
    <property type="match status" value="1"/>
</dbReference>